<reference evidence="2" key="2">
    <citation type="submission" date="2015-01" db="EMBL/GenBank/DDBJ databases">
        <title>Evolutionary Origins and Diversification of the Mycorrhizal Mutualists.</title>
        <authorList>
            <consortium name="DOE Joint Genome Institute"/>
            <consortium name="Mycorrhizal Genomics Consortium"/>
            <person name="Kohler A."/>
            <person name="Kuo A."/>
            <person name="Nagy L.G."/>
            <person name="Floudas D."/>
            <person name="Copeland A."/>
            <person name="Barry K.W."/>
            <person name="Cichocki N."/>
            <person name="Veneault-Fourrey C."/>
            <person name="LaButti K."/>
            <person name="Lindquist E.A."/>
            <person name="Lipzen A."/>
            <person name="Lundell T."/>
            <person name="Morin E."/>
            <person name="Murat C."/>
            <person name="Riley R."/>
            <person name="Ohm R."/>
            <person name="Sun H."/>
            <person name="Tunlid A."/>
            <person name="Henrissat B."/>
            <person name="Grigoriev I.V."/>
            <person name="Hibbett D.S."/>
            <person name="Martin F."/>
        </authorList>
    </citation>
    <scope>NUCLEOTIDE SEQUENCE [LARGE SCALE GENOMIC DNA]</scope>
    <source>
        <strain evidence="2">Ve08.2h10</strain>
    </source>
</reference>
<keyword evidence="2" id="KW-1185">Reference proteome</keyword>
<evidence type="ECO:0000313" key="1">
    <source>
        <dbReference type="EMBL" id="KIK74113.1"/>
    </source>
</evidence>
<dbReference type="InParanoid" id="A0A0D0CFA8"/>
<dbReference type="EMBL" id="KN829154">
    <property type="protein sequence ID" value="KIK74113.1"/>
    <property type="molecule type" value="Genomic_DNA"/>
</dbReference>
<dbReference type="OrthoDB" id="2638305at2759"/>
<gene>
    <name evidence="1" type="ORF">PAXRUDRAFT_29193</name>
</gene>
<protein>
    <submittedName>
        <fullName evidence="1">Uncharacterized protein</fullName>
    </submittedName>
</protein>
<organism evidence="1 2">
    <name type="scientific">Paxillus rubicundulus Ve08.2h10</name>
    <dbReference type="NCBI Taxonomy" id="930991"/>
    <lineage>
        <taxon>Eukaryota</taxon>
        <taxon>Fungi</taxon>
        <taxon>Dikarya</taxon>
        <taxon>Basidiomycota</taxon>
        <taxon>Agaricomycotina</taxon>
        <taxon>Agaricomycetes</taxon>
        <taxon>Agaricomycetidae</taxon>
        <taxon>Boletales</taxon>
        <taxon>Paxilineae</taxon>
        <taxon>Paxillaceae</taxon>
        <taxon>Paxillus</taxon>
    </lineage>
</organism>
<name>A0A0D0CFA8_9AGAM</name>
<evidence type="ECO:0000313" key="2">
    <source>
        <dbReference type="Proteomes" id="UP000054538"/>
    </source>
</evidence>
<reference evidence="1 2" key="1">
    <citation type="submission" date="2014-04" db="EMBL/GenBank/DDBJ databases">
        <authorList>
            <consortium name="DOE Joint Genome Institute"/>
            <person name="Kuo A."/>
            <person name="Kohler A."/>
            <person name="Jargeat P."/>
            <person name="Nagy L.G."/>
            <person name="Floudas D."/>
            <person name="Copeland A."/>
            <person name="Barry K.W."/>
            <person name="Cichocki N."/>
            <person name="Veneault-Fourrey C."/>
            <person name="LaButti K."/>
            <person name="Lindquist E.A."/>
            <person name="Lipzen A."/>
            <person name="Lundell T."/>
            <person name="Morin E."/>
            <person name="Murat C."/>
            <person name="Sun H."/>
            <person name="Tunlid A."/>
            <person name="Henrissat B."/>
            <person name="Grigoriev I.V."/>
            <person name="Hibbett D.S."/>
            <person name="Martin F."/>
            <person name="Nordberg H.P."/>
            <person name="Cantor M.N."/>
            <person name="Hua S.X."/>
        </authorList>
    </citation>
    <scope>NUCLEOTIDE SEQUENCE [LARGE SCALE GENOMIC DNA]</scope>
    <source>
        <strain evidence="1 2">Ve08.2h10</strain>
    </source>
</reference>
<dbReference type="Proteomes" id="UP000054538">
    <property type="component" value="Unassembled WGS sequence"/>
</dbReference>
<proteinExistence type="predicted"/>
<sequence>MDSTFQASGKAVLTNANCQKLKELRGGILSAINEENKIISWVHSAVKAVFPDTNAYLNVWHFIARHAENGKGAEYWNRSEQEQKLTSAFEKWAKKGTVWSAAVQKVHQEQLKHV</sequence>
<dbReference type="AlphaFoldDB" id="A0A0D0CFA8"/>
<dbReference type="HOGENOM" id="CLU_2121832_0_0_1"/>
<accession>A0A0D0CFA8</accession>